<reference evidence="1" key="1">
    <citation type="submission" date="2022-11" db="EMBL/GenBank/DDBJ databases">
        <title>Genome Sequence of Boeremia exigua.</title>
        <authorList>
            <person name="Buettner E."/>
        </authorList>
    </citation>
    <scope>NUCLEOTIDE SEQUENCE</scope>
    <source>
        <strain evidence="1">CU02</strain>
    </source>
</reference>
<organism evidence="1 2">
    <name type="scientific">Boeremia exigua</name>
    <dbReference type="NCBI Taxonomy" id="749465"/>
    <lineage>
        <taxon>Eukaryota</taxon>
        <taxon>Fungi</taxon>
        <taxon>Dikarya</taxon>
        <taxon>Ascomycota</taxon>
        <taxon>Pezizomycotina</taxon>
        <taxon>Dothideomycetes</taxon>
        <taxon>Pleosporomycetidae</taxon>
        <taxon>Pleosporales</taxon>
        <taxon>Pleosporineae</taxon>
        <taxon>Didymellaceae</taxon>
        <taxon>Boeremia</taxon>
    </lineage>
</organism>
<gene>
    <name evidence="1" type="ORF">OPT61_g2123</name>
</gene>
<dbReference type="Proteomes" id="UP001153331">
    <property type="component" value="Unassembled WGS sequence"/>
</dbReference>
<dbReference type="EMBL" id="JAPHNI010000093">
    <property type="protein sequence ID" value="KAJ8116466.1"/>
    <property type="molecule type" value="Genomic_DNA"/>
</dbReference>
<proteinExistence type="predicted"/>
<accession>A0ACC2IMN2</accession>
<evidence type="ECO:0000313" key="2">
    <source>
        <dbReference type="Proteomes" id="UP001153331"/>
    </source>
</evidence>
<sequence length="160" mass="17222">MRHLFGSCLAARARRKPGDKLAWGRRSPSQRKCGLTLGFGWLCGEDKDGIESRVRRRALQQLLALPKKGRTQCSANGARPELHRRGCKTIAAALETPAISPRLSGVQFSQPPEACPGASRRASAAAIQRSAVPVRTSPQHVHAVGLAAAPQVGLRCCSRR</sequence>
<evidence type="ECO:0000313" key="1">
    <source>
        <dbReference type="EMBL" id="KAJ8116466.1"/>
    </source>
</evidence>
<protein>
    <submittedName>
        <fullName evidence="1">Uncharacterized protein</fullName>
    </submittedName>
</protein>
<keyword evidence="2" id="KW-1185">Reference proteome</keyword>
<comment type="caution">
    <text evidence="1">The sequence shown here is derived from an EMBL/GenBank/DDBJ whole genome shotgun (WGS) entry which is preliminary data.</text>
</comment>
<name>A0ACC2IMN2_9PLEO</name>